<name>A0A7C3YS00_UNCW3</name>
<evidence type="ECO:0008006" key="2">
    <source>
        <dbReference type="Google" id="ProtNLM"/>
    </source>
</evidence>
<gene>
    <name evidence="1" type="ORF">ENX07_00980</name>
</gene>
<dbReference type="EMBL" id="DTMQ01000009">
    <property type="protein sequence ID" value="HGE98636.1"/>
    <property type="molecule type" value="Genomic_DNA"/>
</dbReference>
<comment type="caution">
    <text evidence="1">The sequence shown here is derived from an EMBL/GenBank/DDBJ whole genome shotgun (WGS) entry which is preliminary data.</text>
</comment>
<sequence>MKIRKESKFTRIREAITEDGINYIIGLSGIPFPLGVIKEVIKIIKEGATPHFVDWKLENWPQIYHQELEKCVKLPYKGKEHFLPQVLIFDNIKKNLNLSNIHFSLTQNHFSLSDEVGALTESSFEKLLNYLRRKRMFANEQNLRLVNIIEECEKVTLIVQSVEYKYYVHTNLVLDAKPKGRDQTLREALHSSGKLEDLDKSSLADLLGINILLFTADGSLIMQKRSKKVAFRTGELCPSASGTLSLTDVPNTITLKDMPKLREAFEEIGIIATDVPIDQIFFLGITRELIRGGTADMFFFAQTNLSEKNVIEKWKDARDRWESKKLIFFNFGSLARDDLNSQTKKHGFLSKVDDFIDKYIDQSSIPLLTSVALWVKYRMEGNSDRKSNVA</sequence>
<accession>A0A7C3YS00</accession>
<proteinExistence type="predicted"/>
<organism evidence="1">
    <name type="scientific">candidate division WOR-3 bacterium</name>
    <dbReference type="NCBI Taxonomy" id="2052148"/>
    <lineage>
        <taxon>Bacteria</taxon>
        <taxon>Bacteria division WOR-3</taxon>
    </lineage>
</organism>
<evidence type="ECO:0000313" key="1">
    <source>
        <dbReference type="EMBL" id="HGE98636.1"/>
    </source>
</evidence>
<protein>
    <recommendedName>
        <fullName evidence="2">Nudix hydrolase domain-containing protein</fullName>
    </recommendedName>
</protein>
<dbReference type="AlphaFoldDB" id="A0A7C3YS00"/>
<reference evidence="1" key="1">
    <citation type="journal article" date="2020" name="mSystems">
        <title>Genome- and Community-Level Interaction Insights into Carbon Utilization and Element Cycling Functions of Hydrothermarchaeota in Hydrothermal Sediment.</title>
        <authorList>
            <person name="Zhou Z."/>
            <person name="Liu Y."/>
            <person name="Xu W."/>
            <person name="Pan J."/>
            <person name="Luo Z.H."/>
            <person name="Li M."/>
        </authorList>
    </citation>
    <scope>NUCLEOTIDE SEQUENCE [LARGE SCALE GENOMIC DNA]</scope>
    <source>
        <strain evidence="1">SpSt-906</strain>
    </source>
</reference>